<evidence type="ECO:0000313" key="3">
    <source>
        <dbReference type="Ensembl" id="ENSCPBP00000005724.1"/>
    </source>
</evidence>
<evidence type="ECO:0000259" key="2">
    <source>
        <dbReference type="Pfam" id="PF00711"/>
    </source>
</evidence>
<accession>A0A8C3H7L9</accession>
<reference evidence="3" key="1">
    <citation type="submission" date="2025-08" db="UniProtKB">
        <authorList>
            <consortium name="Ensembl"/>
        </authorList>
    </citation>
    <scope>IDENTIFICATION</scope>
</reference>
<keyword evidence="4" id="KW-1185">Reference proteome</keyword>
<name>A0A8C3H7L9_CHRPI</name>
<evidence type="ECO:0000313" key="4">
    <source>
        <dbReference type="Proteomes" id="UP000694380"/>
    </source>
</evidence>
<feature type="chain" id="PRO_5034389983" description="Beta-defensin-like domain-containing protein" evidence="1">
    <location>
        <begin position="19"/>
        <end position="69"/>
    </location>
</feature>
<dbReference type="GO" id="GO:0006952">
    <property type="term" value="P:defense response"/>
    <property type="evidence" value="ECO:0007669"/>
    <property type="project" value="InterPro"/>
</dbReference>
<dbReference type="AlphaFoldDB" id="A0A8C3H7L9"/>
<feature type="signal peptide" evidence="1">
    <location>
        <begin position="1"/>
        <end position="18"/>
    </location>
</feature>
<evidence type="ECO:0000256" key="1">
    <source>
        <dbReference type="SAM" id="SignalP"/>
    </source>
</evidence>
<dbReference type="Pfam" id="PF00711">
    <property type="entry name" value="Defensin_beta"/>
    <property type="match status" value="1"/>
</dbReference>
<proteinExistence type="predicted"/>
<reference evidence="3" key="2">
    <citation type="submission" date="2025-09" db="UniProtKB">
        <authorList>
            <consortium name="Ensembl"/>
        </authorList>
    </citation>
    <scope>IDENTIFICATION</scope>
</reference>
<dbReference type="GeneTree" id="ENSGT00950000185025"/>
<dbReference type="OMA" id="TIGSCGF"/>
<dbReference type="InterPro" id="IPR001855">
    <property type="entry name" value="Defensin_beta-like"/>
</dbReference>
<keyword evidence="1" id="KW-0732">Signal</keyword>
<dbReference type="Ensembl" id="ENSCPBT00000006942.1">
    <property type="protein sequence ID" value="ENSCPBP00000005724.1"/>
    <property type="gene ID" value="ENSCPBG00000004566.1"/>
</dbReference>
<dbReference type="GO" id="GO:0005576">
    <property type="term" value="C:extracellular region"/>
    <property type="evidence" value="ECO:0007669"/>
    <property type="project" value="InterPro"/>
</dbReference>
<dbReference type="SUPFAM" id="SSF57392">
    <property type="entry name" value="Defensin-like"/>
    <property type="match status" value="1"/>
</dbReference>
<sequence length="69" mass="7670">IRLFTALTLFLCAGFTWGIYNPGACRRAGGFCRRRCPSKYSTIGSCGFAQSCCKRRRVSSGCHKRDITV</sequence>
<protein>
    <recommendedName>
        <fullName evidence="2">Beta-defensin-like domain-containing protein</fullName>
    </recommendedName>
</protein>
<dbReference type="Proteomes" id="UP000694380">
    <property type="component" value="Unplaced"/>
</dbReference>
<feature type="domain" description="Beta-defensin-like" evidence="2">
    <location>
        <begin position="22"/>
        <end position="54"/>
    </location>
</feature>
<dbReference type="Gene3D" id="3.10.360.10">
    <property type="entry name" value="Antimicrobial Peptide, Beta-defensin 2, Chain A"/>
    <property type="match status" value="1"/>
</dbReference>
<organism evidence="3 4">
    <name type="scientific">Chrysemys picta bellii</name>
    <name type="common">Western painted turtle</name>
    <name type="synonym">Emys bellii</name>
    <dbReference type="NCBI Taxonomy" id="8478"/>
    <lineage>
        <taxon>Eukaryota</taxon>
        <taxon>Metazoa</taxon>
        <taxon>Chordata</taxon>
        <taxon>Craniata</taxon>
        <taxon>Vertebrata</taxon>
        <taxon>Euteleostomi</taxon>
        <taxon>Archelosauria</taxon>
        <taxon>Testudinata</taxon>
        <taxon>Testudines</taxon>
        <taxon>Cryptodira</taxon>
        <taxon>Durocryptodira</taxon>
        <taxon>Testudinoidea</taxon>
        <taxon>Emydidae</taxon>
        <taxon>Chrysemys</taxon>
    </lineage>
</organism>